<dbReference type="STRING" id="651662.SAMN04488069_10277"/>
<keyword evidence="1" id="KW-0812">Transmembrane</keyword>
<feature type="transmembrane region" description="Helical" evidence="1">
    <location>
        <begin position="168"/>
        <end position="190"/>
    </location>
</feature>
<feature type="transmembrane region" description="Helical" evidence="1">
    <location>
        <begin position="46"/>
        <end position="64"/>
    </location>
</feature>
<feature type="transmembrane region" description="Helical" evidence="1">
    <location>
        <begin position="84"/>
        <end position="105"/>
    </location>
</feature>
<dbReference type="EMBL" id="FNOV01000002">
    <property type="protein sequence ID" value="SDX56386.1"/>
    <property type="molecule type" value="Genomic_DNA"/>
</dbReference>
<accession>A0A1H3CQJ4</accession>
<organism evidence="2 3">
    <name type="scientific">Hymenobacter psychrophilus</name>
    <dbReference type="NCBI Taxonomy" id="651662"/>
    <lineage>
        <taxon>Bacteria</taxon>
        <taxon>Pseudomonadati</taxon>
        <taxon>Bacteroidota</taxon>
        <taxon>Cytophagia</taxon>
        <taxon>Cytophagales</taxon>
        <taxon>Hymenobacteraceae</taxon>
        <taxon>Hymenobacter</taxon>
    </lineage>
</organism>
<keyword evidence="1" id="KW-0472">Membrane</keyword>
<evidence type="ECO:0000313" key="3">
    <source>
        <dbReference type="Proteomes" id="UP000199249"/>
    </source>
</evidence>
<evidence type="ECO:0000313" key="2">
    <source>
        <dbReference type="EMBL" id="SDX56386.1"/>
    </source>
</evidence>
<reference evidence="3" key="1">
    <citation type="submission" date="2016-10" db="EMBL/GenBank/DDBJ databases">
        <authorList>
            <person name="Varghese N."/>
            <person name="Submissions S."/>
        </authorList>
    </citation>
    <scope>NUCLEOTIDE SEQUENCE [LARGE SCALE GENOMIC DNA]</scope>
    <source>
        <strain evidence="3">CGMCC 1.8975</strain>
    </source>
</reference>
<evidence type="ECO:0000256" key="1">
    <source>
        <dbReference type="SAM" id="Phobius"/>
    </source>
</evidence>
<feature type="transmembrane region" description="Helical" evidence="1">
    <location>
        <begin position="125"/>
        <end position="148"/>
    </location>
</feature>
<keyword evidence="1" id="KW-1133">Transmembrane helix</keyword>
<feature type="transmembrane region" description="Helical" evidence="1">
    <location>
        <begin position="196"/>
        <end position="214"/>
    </location>
</feature>
<dbReference type="AlphaFoldDB" id="A0A1H3CQJ4"/>
<sequence length="221" mass="24855">MPALVPGKSINDLYALQPQLGSGNEAETRQAYYATEVAWRTSRNTWLDIGSGIAISSLTVLLFLRANRVQTRARFRRLKTVSKAGFLIWLNIGWATLLAALYWYHYYRAIRGDFPPFADSIGIPLMYGQAALFGCWLISNGLFLLALWPARLPALLFEKPKYNSWPAVLVDAVVFLPLMFTGLYTIMTIIDGDHLAIAAALLFFYLLLVLRAGYMRAINAR</sequence>
<name>A0A1H3CQJ4_9BACT</name>
<protein>
    <submittedName>
        <fullName evidence="2">Uncharacterized protein</fullName>
    </submittedName>
</protein>
<keyword evidence="3" id="KW-1185">Reference proteome</keyword>
<gene>
    <name evidence="2" type="ORF">SAMN04488069_10277</name>
</gene>
<proteinExistence type="predicted"/>
<dbReference type="Proteomes" id="UP000199249">
    <property type="component" value="Unassembled WGS sequence"/>
</dbReference>